<dbReference type="EMBL" id="JH822938">
    <property type="protein sequence ID" value="EKC17430.1"/>
    <property type="molecule type" value="Genomic_DNA"/>
</dbReference>
<dbReference type="InParanoid" id="K1PLU9"/>
<proteinExistence type="inferred from homology"/>
<dbReference type="PANTHER" id="PTHR13280">
    <property type="entry name" value="PHOSPHOFURIN ACIDIC CLUSTER SORTING PROTEIN"/>
    <property type="match status" value="1"/>
</dbReference>
<name>K1PLU9_MAGGI</name>
<dbReference type="GO" id="GO:0072659">
    <property type="term" value="P:protein localization to plasma membrane"/>
    <property type="evidence" value="ECO:0007669"/>
    <property type="project" value="TreeGrafter"/>
</dbReference>
<feature type="compositionally biased region" description="Basic and acidic residues" evidence="3">
    <location>
        <begin position="202"/>
        <end position="216"/>
    </location>
</feature>
<protein>
    <submittedName>
        <fullName evidence="6">Phosphofurin acidic cluster sorting protein 1</fullName>
    </submittedName>
</protein>
<feature type="compositionally biased region" description="Acidic residues" evidence="3">
    <location>
        <begin position="230"/>
        <end position="242"/>
    </location>
</feature>
<dbReference type="InterPro" id="IPR057541">
    <property type="entry name" value="PACS1/2_N"/>
</dbReference>
<feature type="region of interest" description="Disordered" evidence="3">
    <location>
        <begin position="153"/>
        <end position="242"/>
    </location>
</feature>
<organism evidence="6">
    <name type="scientific">Magallana gigas</name>
    <name type="common">Pacific oyster</name>
    <name type="synonym">Crassostrea gigas</name>
    <dbReference type="NCBI Taxonomy" id="29159"/>
    <lineage>
        <taxon>Eukaryota</taxon>
        <taxon>Metazoa</taxon>
        <taxon>Spiralia</taxon>
        <taxon>Lophotrochozoa</taxon>
        <taxon>Mollusca</taxon>
        <taxon>Bivalvia</taxon>
        <taxon>Autobranchia</taxon>
        <taxon>Pteriomorphia</taxon>
        <taxon>Ostreida</taxon>
        <taxon>Ostreoidea</taxon>
        <taxon>Ostreidae</taxon>
        <taxon>Magallana</taxon>
    </lineage>
</organism>
<dbReference type="Pfam" id="PF25332">
    <property type="entry name" value="C2_PACS_N"/>
    <property type="match status" value="1"/>
</dbReference>
<feature type="domain" description="Phosphofurin acidic cluster sorting protein 1/2 C-terminal" evidence="4">
    <location>
        <begin position="322"/>
        <end position="387"/>
    </location>
</feature>
<dbReference type="HOGENOM" id="CLU_714230_0_0_1"/>
<evidence type="ECO:0000313" key="6">
    <source>
        <dbReference type="EMBL" id="EKC17430.1"/>
    </source>
</evidence>
<dbReference type="PANTHER" id="PTHR13280:SF17">
    <property type="entry name" value="KRUEPPEL TARGET AT 95D, ISOFORM A"/>
    <property type="match status" value="1"/>
</dbReference>
<keyword evidence="2" id="KW-0597">Phosphoprotein</keyword>
<gene>
    <name evidence="6" type="ORF">CGI_10000859</name>
</gene>
<evidence type="ECO:0000256" key="2">
    <source>
        <dbReference type="ARBA" id="ARBA00022553"/>
    </source>
</evidence>
<comment type="similarity">
    <text evidence="1">Belongs to the PACS family.</text>
</comment>
<evidence type="ECO:0000256" key="1">
    <source>
        <dbReference type="ARBA" id="ARBA00008590"/>
    </source>
</evidence>
<reference evidence="6" key="1">
    <citation type="journal article" date="2012" name="Nature">
        <title>The oyster genome reveals stress adaptation and complexity of shell formation.</title>
        <authorList>
            <person name="Zhang G."/>
            <person name="Fang X."/>
            <person name="Guo X."/>
            <person name="Li L."/>
            <person name="Luo R."/>
            <person name="Xu F."/>
            <person name="Yang P."/>
            <person name="Zhang L."/>
            <person name="Wang X."/>
            <person name="Qi H."/>
            <person name="Xiong Z."/>
            <person name="Que H."/>
            <person name="Xie Y."/>
            <person name="Holland P.W."/>
            <person name="Paps J."/>
            <person name="Zhu Y."/>
            <person name="Wu F."/>
            <person name="Chen Y."/>
            <person name="Wang J."/>
            <person name="Peng C."/>
            <person name="Meng J."/>
            <person name="Yang L."/>
            <person name="Liu J."/>
            <person name="Wen B."/>
            <person name="Zhang N."/>
            <person name="Huang Z."/>
            <person name="Zhu Q."/>
            <person name="Feng Y."/>
            <person name="Mount A."/>
            <person name="Hedgecock D."/>
            <person name="Xu Z."/>
            <person name="Liu Y."/>
            <person name="Domazet-Loso T."/>
            <person name="Du Y."/>
            <person name="Sun X."/>
            <person name="Zhang S."/>
            <person name="Liu B."/>
            <person name="Cheng P."/>
            <person name="Jiang X."/>
            <person name="Li J."/>
            <person name="Fan D."/>
            <person name="Wang W."/>
            <person name="Fu W."/>
            <person name="Wang T."/>
            <person name="Wang B."/>
            <person name="Zhang J."/>
            <person name="Peng Z."/>
            <person name="Li Y."/>
            <person name="Li N."/>
            <person name="Wang J."/>
            <person name="Chen M."/>
            <person name="He Y."/>
            <person name="Tan F."/>
            <person name="Song X."/>
            <person name="Zheng Q."/>
            <person name="Huang R."/>
            <person name="Yang H."/>
            <person name="Du X."/>
            <person name="Chen L."/>
            <person name="Yang M."/>
            <person name="Gaffney P.M."/>
            <person name="Wang S."/>
            <person name="Luo L."/>
            <person name="She Z."/>
            <person name="Ming Y."/>
            <person name="Huang W."/>
            <person name="Zhang S."/>
            <person name="Huang B."/>
            <person name="Zhang Y."/>
            <person name="Qu T."/>
            <person name="Ni P."/>
            <person name="Miao G."/>
            <person name="Wang J."/>
            <person name="Wang Q."/>
            <person name="Steinberg C.E."/>
            <person name="Wang H."/>
            <person name="Li N."/>
            <person name="Qian L."/>
            <person name="Zhang G."/>
            <person name="Li Y."/>
            <person name="Yang H."/>
            <person name="Liu X."/>
            <person name="Wang J."/>
            <person name="Yin Y."/>
            <person name="Wang J."/>
        </authorList>
    </citation>
    <scope>NUCLEOTIDE SEQUENCE [LARGE SCALE GENOMIC DNA]</scope>
    <source>
        <strain evidence="6">05x7-T-G4-1.051#20</strain>
    </source>
</reference>
<sequence length="387" mass="43479">MAEKSARTIGMGTKPVPMKFFAVLEVEKTAPSCIPRYVPEATEREMCNNSKRILRSNEIIVPQGGLLDTELDLTFSLQYPHYLKRDCKLQVMLQRRKKYKNKTILGYKTLAAGQVNMTHVLQRTHDKDLSLYSEQKDNTEKLATLVMLQLSSQPVDHTENGQRKNALSDVDRSPDIDNESYDEDDQEEWSNDDISDPEAMDEDGRLRARKSNRTEARGVATARGRVNSLDPEEFPDTNQDPTDDIEDLIDELAESMSDSGQEMDPDTVSVISTPKPRLSTANLHRIWLASAYIRSVDGLPWKPGGCFCRPACHVNLSPRKALMDQLGVVLGGLEESLPDTVMLVNIAEWQGQLFHQKVQDNNYNLICTCGEPDVKAAISALVTKIQK</sequence>
<feature type="domain" description="Phosphofurin acidic cluster sorting protein 1/2 N-terminal C2" evidence="5">
    <location>
        <begin position="16"/>
        <end position="154"/>
    </location>
</feature>
<evidence type="ECO:0000259" key="5">
    <source>
        <dbReference type="Pfam" id="PF25332"/>
    </source>
</evidence>
<feature type="compositionally biased region" description="Acidic residues" evidence="3">
    <location>
        <begin position="176"/>
        <end position="201"/>
    </location>
</feature>
<accession>K1PLU9</accession>
<evidence type="ECO:0000256" key="3">
    <source>
        <dbReference type="SAM" id="MobiDB-lite"/>
    </source>
</evidence>
<dbReference type="AlphaFoldDB" id="K1PLU9"/>
<dbReference type="Pfam" id="PF10254">
    <property type="entry name" value="Pacs-1"/>
    <property type="match status" value="1"/>
</dbReference>
<evidence type="ECO:0000259" key="4">
    <source>
        <dbReference type="Pfam" id="PF10254"/>
    </source>
</evidence>
<dbReference type="InterPro" id="IPR019381">
    <property type="entry name" value="PACS1/2_C"/>
</dbReference>